<evidence type="ECO:0000256" key="4">
    <source>
        <dbReference type="ARBA" id="ARBA00023295"/>
    </source>
</evidence>
<organism evidence="8 9">
    <name type="scientific">Cellvibrio japonicus (strain Ueda107)</name>
    <name type="common">Pseudomonas fluorescens subsp. cellulosa</name>
    <dbReference type="NCBI Taxonomy" id="498211"/>
    <lineage>
        <taxon>Bacteria</taxon>
        <taxon>Pseudomonadati</taxon>
        <taxon>Pseudomonadota</taxon>
        <taxon>Gammaproteobacteria</taxon>
        <taxon>Cellvibrionales</taxon>
        <taxon>Cellvibrionaceae</taxon>
        <taxon>Cellvibrio</taxon>
    </lineage>
</organism>
<dbReference type="Gene3D" id="3.90.400.10">
    <property type="entry name" value="Oligo-1,6-glucosidase, Domain 2"/>
    <property type="match status" value="1"/>
</dbReference>
<dbReference type="CAZy" id="CBM41">
    <property type="family name" value="Carbohydrate-Binding Module Family 41"/>
</dbReference>
<dbReference type="CAZy" id="GH13">
    <property type="family name" value="Glycoside Hydrolase Family 13"/>
</dbReference>
<dbReference type="PROSITE" id="PS51257">
    <property type="entry name" value="PROKAR_LIPOPROTEIN"/>
    <property type="match status" value="1"/>
</dbReference>
<dbReference type="RefSeq" id="WP_012486080.1">
    <property type="nucleotide sequence ID" value="NC_010995.1"/>
</dbReference>
<dbReference type="InterPro" id="IPR005323">
    <property type="entry name" value="CBM41_pullulanase"/>
</dbReference>
<dbReference type="Gene3D" id="2.60.40.1180">
    <property type="entry name" value="Golgi alpha-mannosidase II"/>
    <property type="match status" value="1"/>
</dbReference>
<keyword evidence="3 8" id="KW-0378">Hydrolase</keyword>
<feature type="compositionally biased region" description="Low complexity" evidence="5">
    <location>
        <begin position="24"/>
        <end position="67"/>
    </location>
</feature>
<dbReference type="Pfam" id="PF03714">
    <property type="entry name" value="PUD"/>
    <property type="match status" value="1"/>
</dbReference>
<name>B3PI59_CELJU</name>
<dbReference type="InterPro" id="IPR017853">
    <property type="entry name" value="GH"/>
</dbReference>
<dbReference type="HOGENOM" id="CLU_006462_2_4_6"/>
<sequence length="704" mass="75232">MKIMLSVLALLLVLTACGGGGGSSQPSHPSDSSTSASSLSSLPSSSSLPGSSSIAASPGSSPSSSSQSTSSAVSVSSAFSSSSAAPVVTVYYQRLDKTYSGWGLHLWGSAIPASTVTTWANARPFDGTEGDWAVARVPLSNGSVAFNFIVHKGDFKSPTADLGFVPATSGNQVWVIQDDNTLYFNQAEAELALANVGNASAALDLSPVEPVANNSGLPPDWHKRANFMQIFVRSYKDSDGDGVGDFQGLISKLDYLQALGITGIWLMPMTESSDNDHGYAVSDYRKVESDYGTADDFAQLLAEAHARGIGVIIDYVINHSSSANPLFIDAASAANNSKRDWYIFSNTNPGWTSWGGNPTWHSAPSGDYYYGVFTAGLPDFNLRNQQVVDYHRDNLRFWLNRGVDGIRFDATGVLFENGPGQWSEQPENHPLLAEIRSLIDDYGNRYAICESPDAPDEYVSEDSCGRVFAFGHQWTIRDSARNRSLHTGLVQQLNSAQRLHMPFILSNHDSFAGSRPATDLTLAEYRVASAIAILASDTPFTYYGEEIGMANGSQSGDPGLRTPMSWTANTSNAGFTTATPYRGLSTNVASRNVAAQEGVAGSLLEHYRSLYQLRNQYPVLAMGELQLQSNTGNSHVVFRRTLADGVAAILINLSNSAQVLTADIGQANLSLSQRLPDSSVTVMTDNAGNVSLSVPAQSVVVISN</sequence>
<dbReference type="CDD" id="cd11316">
    <property type="entry name" value="AmyAc_bac2_AmyA"/>
    <property type="match status" value="1"/>
</dbReference>
<keyword evidence="9" id="KW-1185">Reference proteome</keyword>
<keyword evidence="4 8" id="KW-0326">Glycosidase</keyword>
<dbReference type="Proteomes" id="UP000001036">
    <property type="component" value="Chromosome"/>
</dbReference>
<evidence type="ECO:0000256" key="1">
    <source>
        <dbReference type="ARBA" id="ARBA00008061"/>
    </source>
</evidence>
<dbReference type="Pfam" id="PF00128">
    <property type="entry name" value="Alpha-amylase"/>
    <property type="match status" value="1"/>
</dbReference>
<keyword evidence="2 6" id="KW-0732">Signal</keyword>
<reference evidence="8 9" key="1">
    <citation type="journal article" date="2008" name="J. Bacteriol.">
        <title>Insights into plant cell wall degradation from the genome sequence of the soil bacterium Cellvibrio japonicus.</title>
        <authorList>
            <person name="Deboy R.T."/>
            <person name="Mongodin E.F."/>
            <person name="Fouts D.E."/>
            <person name="Tailford L.E."/>
            <person name="Khouri H."/>
            <person name="Emerson J.B."/>
            <person name="Mohamoud Y."/>
            <person name="Watkins K."/>
            <person name="Henrissat B."/>
            <person name="Gilbert H.J."/>
            <person name="Nelson K.E."/>
        </authorList>
    </citation>
    <scope>NUCLEOTIDE SEQUENCE [LARGE SCALE GENOMIC DNA]</scope>
    <source>
        <strain evidence="8 9">Ueda107</strain>
    </source>
</reference>
<dbReference type="GO" id="GO:0009313">
    <property type="term" value="P:oligosaccharide catabolic process"/>
    <property type="evidence" value="ECO:0007669"/>
    <property type="project" value="TreeGrafter"/>
</dbReference>
<evidence type="ECO:0000256" key="6">
    <source>
        <dbReference type="SAM" id="SignalP"/>
    </source>
</evidence>
<dbReference type="PANTHER" id="PTHR10357">
    <property type="entry name" value="ALPHA-AMYLASE FAMILY MEMBER"/>
    <property type="match status" value="1"/>
</dbReference>
<dbReference type="InterPro" id="IPR013784">
    <property type="entry name" value="Carb-bd-like_fold"/>
</dbReference>
<evidence type="ECO:0000259" key="7">
    <source>
        <dbReference type="SMART" id="SM00642"/>
    </source>
</evidence>
<dbReference type="SUPFAM" id="SSF49452">
    <property type="entry name" value="Starch-binding domain-like"/>
    <property type="match status" value="1"/>
</dbReference>
<dbReference type="CDD" id="cd10315">
    <property type="entry name" value="CBM41_pullulanase"/>
    <property type="match status" value="1"/>
</dbReference>
<dbReference type="InterPro" id="IPR006047">
    <property type="entry name" value="GH13_cat_dom"/>
</dbReference>
<feature type="domain" description="Glycosyl hydrolase family 13 catalytic" evidence="7">
    <location>
        <begin position="229"/>
        <end position="582"/>
    </location>
</feature>
<dbReference type="InterPro" id="IPR045857">
    <property type="entry name" value="O16G_dom_2"/>
</dbReference>
<dbReference type="Gene3D" id="3.20.20.80">
    <property type="entry name" value="Glycosidases"/>
    <property type="match status" value="1"/>
</dbReference>
<proteinExistence type="inferred from homology"/>
<dbReference type="PANTHER" id="PTHR10357:SF179">
    <property type="entry name" value="NEUTRAL AND BASIC AMINO ACID TRANSPORT PROTEIN RBAT"/>
    <property type="match status" value="1"/>
</dbReference>
<evidence type="ECO:0000256" key="5">
    <source>
        <dbReference type="SAM" id="MobiDB-lite"/>
    </source>
</evidence>
<feature type="chain" id="PRO_5002796570" evidence="6">
    <location>
        <begin position="19"/>
        <end position="704"/>
    </location>
</feature>
<protein>
    <submittedName>
        <fullName evidence="8">Alpha amylase, putative, amy13F</fullName>
        <ecNumber evidence="8">3.2.1.1</ecNumber>
    </submittedName>
</protein>
<dbReference type="STRING" id="498211.CJA_0398"/>
<dbReference type="Gene3D" id="2.60.40.1110">
    <property type="match status" value="1"/>
</dbReference>
<evidence type="ECO:0000313" key="9">
    <source>
        <dbReference type="Proteomes" id="UP000001036"/>
    </source>
</evidence>
<evidence type="ECO:0000256" key="2">
    <source>
        <dbReference type="ARBA" id="ARBA00022729"/>
    </source>
</evidence>
<dbReference type="GO" id="GO:0030246">
    <property type="term" value="F:carbohydrate binding"/>
    <property type="evidence" value="ECO:0007669"/>
    <property type="project" value="InterPro"/>
</dbReference>
<dbReference type="SUPFAM" id="SSF51011">
    <property type="entry name" value="Glycosyl hydrolase domain"/>
    <property type="match status" value="1"/>
</dbReference>
<gene>
    <name evidence="8" type="primary">amy13F</name>
    <name evidence="8" type="ordered locus">CJA_0398</name>
</gene>
<dbReference type="GO" id="GO:0004556">
    <property type="term" value="F:alpha-amylase activity"/>
    <property type="evidence" value="ECO:0007669"/>
    <property type="project" value="UniProtKB-EC"/>
</dbReference>
<dbReference type="SUPFAM" id="SSF51445">
    <property type="entry name" value="(Trans)glycosidases"/>
    <property type="match status" value="1"/>
</dbReference>
<dbReference type="EC" id="3.2.1.1" evidence="8"/>
<dbReference type="KEGG" id="cja:CJA_0398"/>
<accession>B3PI59</accession>
<dbReference type="eggNOG" id="COG0366">
    <property type="taxonomic scope" value="Bacteria"/>
</dbReference>
<dbReference type="EMBL" id="CP000934">
    <property type="protein sequence ID" value="ACE84068.1"/>
    <property type="molecule type" value="Genomic_DNA"/>
</dbReference>
<evidence type="ECO:0000256" key="3">
    <source>
        <dbReference type="ARBA" id="ARBA00022801"/>
    </source>
</evidence>
<dbReference type="SMART" id="SM00642">
    <property type="entry name" value="Aamy"/>
    <property type="match status" value="1"/>
</dbReference>
<dbReference type="OrthoDB" id="9805159at2"/>
<evidence type="ECO:0000313" key="8">
    <source>
        <dbReference type="EMBL" id="ACE84068.1"/>
    </source>
</evidence>
<feature type="signal peptide" evidence="6">
    <location>
        <begin position="1"/>
        <end position="18"/>
    </location>
</feature>
<feature type="region of interest" description="Disordered" evidence="5">
    <location>
        <begin position="22"/>
        <end position="67"/>
    </location>
</feature>
<dbReference type="AlphaFoldDB" id="B3PI59"/>
<comment type="similarity">
    <text evidence="1">Belongs to the glycosyl hydrolase 13 family.</text>
</comment>
<dbReference type="InterPro" id="IPR013780">
    <property type="entry name" value="Glyco_hydro_b"/>
</dbReference>